<dbReference type="SUPFAM" id="SSF48498">
    <property type="entry name" value="Tetracyclin repressor-like, C-terminal domain"/>
    <property type="match status" value="1"/>
</dbReference>
<evidence type="ECO:0000256" key="3">
    <source>
        <dbReference type="ARBA" id="ARBA00023163"/>
    </source>
</evidence>
<feature type="DNA-binding region" description="H-T-H motif" evidence="4">
    <location>
        <begin position="44"/>
        <end position="63"/>
    </location>
</feature>
<dbReference type="Pfam" id="PF00440">
    <property type="entry name" value="TetR_N"/>
    <property type="match status" value="1"/>
</dbReference>
<dbReference type="KEGG" id="nak:EH165_03785"/>
<evidence type="ECO:0000256" key="4">
    <source>
        <dbReference type="PROSITE-ProRule" id="PRU00335"/>
    </source>
</evidence>
<evidence type="ECO:0000259" key="5">
    <source>
        <dbReference type="PROSITE" id="PS50977"/>
    </source>
</evidence>
<dbReference type="PANTHER" id="PTHR30055">
    <property type="entry name" value="HTH-TYPE TRANSCRIPTIONAL REGULATOR RUTR"/>
    <property type="match status" value="1"/>
</dbReference>
<dbReference type="PROSITE" id="PS50977">
    <property type="entry name" value="HTH_TETR_2"/>
    <property type="match status" value="1"/>
</dbReference>
<proteinExistence type="predicted"/>
<reference evidence="6 7" key="1">
    <citation type="submission" date="2018-11" db="EMBL/GenBank/DDBJ databases">
        <authorList>
            <person name="Da X."/>
        </authorList>
    </citation>
    <scope>NUCLEOTIDE SEQUENCE [LARGE SCALE GENOMIC DNA]</scope>
    <source>
        <strain evidence="6 7">S14-144</strain>
    </source>
</reference>
<dbReference type="SUPFAM" id="SSF46689">
    <property type="entry name" value="Homeodomain-like"/>
    <property type="match status" value="1"/>
</dbReference>
<dbReference type="GO" id="GO:0000976">
    <property type="term" value="F:transcription cis-regulatory region binding"/>
    <property type="evidence" value="ECO:0007669"/>
    <property type="project" value="TreeGrafter"/>
</dbReference>
<organism evidence="6 7">
    <name type="scientific">Nakamurella antarctica</name>
    <dbReference type="NCBI Taxonomy" id="1902245"/>
    <lineage>
        <taxon>Bacteria</taxon>
        <taxon>Bacillati</taxon>
        <taxon>Actinomycetota</taxon>
        <taxon>Actinomycetes</taxon>
        <taxon>Nakamurellales</taxon>
        <taxon>Nakamurellaceae</taxon>
        <taxon>Nakamurella</taxon>
    </lineage>
</organism>
<evidence type="ECO:0000313" key="6">
    <source>
        <dbReference type="EMBL" id="AZI57411.1"/>
    </source>
</evidence>
<sequence length="242" mass="26359">MSEEDKPAAAPRRPGRPAKALLTQADIARGALAIIDEKGWHNCTMKALAQSLGVRSPSLYHHIDGQGALVSLVRALIVTQIHDPTIVDLPWDEAIRRFAIAYYRVFSAHPNTIQVLSTTPVRDADTVGMYETFVRVFVGGGGEIGRALGALIELENLALGFAYAANAEEVLLDPSFVETFSAPLLAEATRSRTDQDGVSETSFLGLLNRYIDILRRDFEDAAVHAFPHHPMTSTDSEKGPHS</sequence>
<dbReference type="InterPro" id="IPR036271">
    <property type="entry name" value="Tet_transcr_reg_TetR-rel_C_sf"/>
</dbReference>
<dbReference type="OrthoDB" id="329481at2"/>
<name>A0A3G8ZUL4_9ACTN</name>
<dbReference type="GO" id="GO:0003700">
    <property type="term" value="F:DNA-binding transcription factor activity"/>
    <property type="evidence" value="ECO:0007669"/>
    <property type="project" value="TreeGrafter"/>
</dbReference>
<dbReference type="PANTHER" id="PTHR30055:SF151">
    <property type="entry name" value="TRANSCRIPTIONAL REGULATORY PROTEIN"/>
    <property type="match status" value="1"/>
</dbReference>
<keyword evidence="7" id="KW-1185">Reference proteome</keyword>
<evidence type="ECO:0000313" key="7">
    <source>
        <dbReference type="Proteomes" id="UP000268084"/>
    </source>
</evidence>
<evidence type="ECO:0000256" key="2">
    <source>
        <dbReference type="ARBA" id="ARBA00023125"/>
    </source>
</evidence>
<keyword evidence="3" id="KW-0804">Transcription</keyword>
<dbReference type="InterPro" id="IPR050109">
    <property type="entry name" value="HTH-type_TetR-like_transc_reg"/>
</dbReference>
<dbReference type="RefSeq" id="WP_124798096.1">
    <property type="nucleotide sequence ID" value="NZ_CP034170.1"/>
</dbReference>
<dbReference type="Gene3D" id="1.10.357.10">
    <property type="entry name" value="Tetracycline Repressor, domain 2"/>
    <property type="match status" value="1"/>
</dbReference>
<keyword evidence="1" id="KW-0805">Transcription regulation</keyword>
<feature type="domain" description="HTH tetR-type" evidence="5">
    <location>
        <begin position="21"/>
        <end position="81"/>
    </location>
</feature>
<dbReference type="AlphaFoldDB" id="A0A3G8ZUL4"/>
<accession>A0A3G8ZUL4</accession>
<dbReference type="InterPro" id="IPR009057">
    <property type="entry name" value="Homeodomain-like_sf"/>
</dbReference>
<protein>
    <submittedName>
        <fullName evidence="6">TetR family transcriptional regulator</fullName>
    </submittedName>
</protein>
<gene>
    <name evidence="6" type="ORF">EH165_03785</name>
</gene>
<dbReference type="Proteomes" id="UP000268084">
    <property type="component" value="Chromosome"/>
</dbReference>
<dbReference type="InterPro" id="IPR001647">
    <property type="entry name" value="HTH_TetR"/>
</dbReference>
<keyword evidence="2 4" id="KW-0238">DNA-binding</keyword>
<reference evidence="6 7" key="2">
    <citation type="submission" date="2018-12" db="EMBL/GenBank/DDBJ databases">
        <title>Nakamurella antarcticus sp. nov., isolated from Antarctica South Shetland Islands soil.</title>
        <authorList>
            <person name="Peng F."/>
        </authorList>
    </citation>
    <scope>NUCLEOTIDE SEQUENCE [LARGE SCALE GENOMIC DNA]</scope>
    <source>
        <strain evidence="6 7">S14-144</strain>
    </source>
</reference>
<dbReference type="EMBL" id="CP034170">
    <property type="protein sequence ID" value="AZI57411.1"/>
    <property type="molecule type" value="Genomic_DNA"/>
</dbReference>
<evidence type="ECO:0000256" key="1">
    <source>
        <dbReference type="ARBA" id="ARBA00023015"/>
    </source>
</evidence>